<comment type="caution">
    <text evidence="8">The sequence shown here is derived from an EMBL/GenBank/DDBJ whole genome shotgun (WGS) entry which is preliminary data.</text>
</comment>
<dbReference type="Gene3D" id="3.30.160.60">
    <property type="entry name" value="Classic Zinc Finger"/>
    <property type="match status" value="1"/>
</dbReference>
<dbReference type="CDD" id="cd20908">
    <property type="entry name" value="SUF4-like"/>
    <property type="match status" value="1"/>
</dbReference>
<evidence type="ECO:0000313" key="8">
    <source>
        <dbReference type="EMBL" id="OMJ66945.1"/>
    </source>
</evidence>
<keyword evidence="9" id="KW-1185">Reference proteome</keyword>
<evidence type="ECO:0000256" key="2">
    <source>
        <dbReference type="ARBA" id="ARBA00022723"/>
    </source>
</evidence>
<dbReference type="PANTHER" id="PTHR23215:SF0">
    <property type="entry name" value="BUB3-INTERACTING AND GLEBS MOTIF-CONTAINING PROTEIN ZNF207"/>
    <property type="match status" value="1"/>
</dbReference>
<comment type="subcellular location">
    <subcellularLocation>
        <location evidence="1">Nucleus</location>
    </subcellularLocation>
</comment>
<evidence type="ECO:0000313" key="9">
    <source>
        <dbReference type="Proteomes" id="UP000187209"/>
    </source>
</evidence>
<evidence type="ECO:0000256" key="6">
    <source>
        <dbReference type="PROSITE-ProRule" id="PRU00042"/>
    </source>
</evidence>
<protein>
    <recommendedName>
        <fullName evidence="7">C2H2-type domain-containing protein</fullName>
    </recommendedName>
</protein>
<keyword evidence="5" id="KW-0539">Nucleus</keyword>
<dbReference type="PROSITE" id="PS00028">
    <property type="entry name" value="ZINC_FINGER_C2H2_1"/>
    <property type="match status" value="1"/>
</dbReference>
<sequence>MGRKNKHKVKFLKPFCYYCDRDFDDEFVLHQHQKARHFSCHACHKKFSTAASMATHVLQVHKEQVLKVPNAKAGRDAIELDIFGMDGVPPQLIEQRAMGMPTKRQKLDDEEAAPSVILPPVVFTAWPMPILSGNVNSVQMVNLDDCVSVEEKRSCLPKYRYDQDKLIQKAKELDSDIQSRINSLLGNML</sequence>
<proteinExistence type="predicted"/>
<dbReference type="PANTHER" id="PTHR23215">
    <property type="entry name" value="ZINC FINGER PROTEIN 207"/>
    <property type="match status" value="1"/>
</dbReference>
<dbReference type="EMBL" id="MPUH01001597">
    <property type="protein sequence ID" value="OMJ66945.1"/>
    <property type="molecule type" value="Genomic_DNA"/>
</dbReference>
<dbReference type="GO" id="GO:0005634">
    <property type="term" value="C:nucleus"/>
    <property type="evidence" value="ECO:0007669"/>
    <property type="project" value="UniProtKB-SubCell"/>
</dbReference>
<dbReference type="OrthoDB" id="311829at2759"/>
<accession>A0A1R2AR81</accession>
<dbReference type="PROSITE" id="PS50157">
    <property type="entry name" value="ZINC_FINGER_C2H2_2"/>
    <property type="match status" value="1"/>
</dbReference>
<evidence type="ECO:0000256" key="1">
    <source>
        <dbReference type="ARBA" id="ARBA00004123"/>
    </source>
</evidence>
<name>A0A1R2AR81_9CILI</name>
<keyword evidence="2" id="KW-0479">Metal-binding</keyword>
<gene>
    <name evidence="8" type="ORF">SteCoe_36045</name>
</gene>
<keyword evidence="3 6" id="KW-0863">Zinc-finger</keyword>
<evidence type="ECO:0000256" key="3">
    <source>
        <dbReference type="ARBA" id="ARBA00022771"/>
    </source>
</evidence>
<organism evidence="8 9">
    <name type="scientific">Stentor coeruleus</name>
    <dbReference type="NCBI Taxonomy" id="5963"/>
    <lineage>
        <taxon>Eukaryota</taxon>
        <taxon>Sar</taxon>
        <taxon>Alveolata</taxon>
        <taxon>Ciliophora</taxon>
        <taxon>Postciliodesmatophora</taxon>
        <taxon>Heterotrichea</taxon>
        <taxon>Heterotrichida</taxon>
        <taxon>Stentoridae</taxon>
        <taxon>Stentor</taxon>
    </lineage>
</organism>
<dbReference type="Proteomes" id="UP000187209">
    <property type="component" value="Unassembled WGS sequence"/>
</dbReference>
<dbReference type="GO" id="GO:0008270">
    <property type="term" value="F:zinc ion binding"/>
    <property type="evidence" value="ECO:0007669"/>
    <property type="project" value="UniProtKB-KW"/>
</dbReference>
<evidence type="ECO:0000256" key="5">
    <source>
        <dbReference type="ARBA" id="ARBA00023242"/>
    </source>
</evidence>
<feature type="domain" description="C2H2-type" evidence="7">
    <location>
        <begin position="38"/>
        <end position="66"/>
    </location>
</feature>
<evidence type="ECO:0000259" key="7">
    <source>
        <dbReference type="PROSITE" id="PS50157"/>
    </source>
</evidence>
<dbReference type="AlphaFoldDB" id="A0A1R2AR81"/>
<dbReference type="InterPro" id="IPR013087">
    <property type="entry name" value="Znf_C2H2_type"/>
</dbReference>
<keyword evidence="4" id="KW-0862">Zinc</keyword>
<dbReference type="SMART" id="SM00355">
    <property type="entry name" value="ZnF_C2H2"/>
    <property type="match status" value="2"/>
</dbReference>
<reference evidence="8 9" key="1">
    <citation type="submission" date="2016-11" db="EMBL/GenBank/DDBJ databases">
        <title>The macronuclear genome of Stentor coeruleus: a giant cell with tiny introns.</title>
        <authorList>
            <person name="Slabodnick M."/>
            <person name="Ruby J.G."/>
            <person name="Reiff S.B."/>
            <person name="Swart E.C."/>
            <person name="Gosai S."/>
            <person name="Prabakaran S."/>
            <person name="Witkowska E."/>
            <person name="Larue G.E."/>
            <person name="Fisher S."/>
            <person name="Freeman R.M."/>
            <person name="Gunawardena J."/>
            <person name="Chu W."/>
            <person name="Stover N.A."/>
            <person name="Gregory B.D."/>
            <person name="Nowacki M."/>
            <person name="Derisi J."/>
            <person name="Roy S.W."/>
            <person name="Marshall W.F."/>
            <person name="Sood P."/>
        </authorList>
    </citation>
    <scope>NUCLEOTIDE SEQUENCE [LARGE SCALE GENOMIC DNA]</scope>
    <source>
        <strain evidence="8">WM001</strain>
    </source>
</reference>
<evidence type="ECO:0000256" key="4">
    <source>
        <dbReference type="ARBA" id="ARBA00022833"/>
    </source>
</evidence>